<keyword evidence="2" id="KW-1185">Reference proteome</keyword>
<sequence length="116" mass="13696">MLNIPDIENFFYKVCYLGIYLKEEYLFKLGGGIFFKMILINSSEFDWYPPRILNLSKIILDDIHIILDNQVKIETLIRATKLMCLIKQVILDDSYIVRDDRLKSEILSCQIKLGKF</sequence>
<name>A0AAV7GNF5_DENCH</name>
<evidence type="ECO:0000313" key="2">
    <source>
        <dbReference type="Proteomes" id="UP000775213"/>
    </source>
</evidence>
<proteinExistence type="predicted"/>
<protein>
    <submittedName>
        <fullName evidence="1">Uncharacterized protein</fullName>
    </submittedName>
</protein>
<comment type="caution">
    <text evidence="1">The sequence shown here is derived from an EMBL/GenBank/DDBJ whole genome shotgun (WGS) entry which is preliminary data.</text>
</comment>
<evidence type="ECO:0000313" key="1">
    <source>
        <dbReference type="EMBL" id="KAH0456979.1"/>
    </source>
</evidence>
<dbReference type="EMBL" id="JAGFBR010000013">
    <property type="protein sequence ID" value="KAH0456979.1"/>
    <property type="molecule type" value="Genomic_DNA"/>
</dbReference>
<dbReference type="AlphaFoldDB" id="A0AAV7GNF5"/>
<gene>
    <name evidence="1" type="ORF">IEQ34_014886</name>
</gene>
<dbReference type="Proteomes" id="UP000775213">
    <property type="component" value="Unassembled WGS sequence"/>
</dbReference>
<organism evidence="1 2">
    <name type="scientific">Dendrobium chrysotoxum</name>
    <name type="common">Orchid</name>
    <dbReference type="NCBI Taxonomy" id="161865"/>
    <lineage>
        <taxon>Eukaryota</taxon>
        <taxon>Viridiplantae</taxon>
        <taxon>Streptophyta</taxon>
        <taxon>Embryophyta</taxon>
        <taxon>Tracheophyta</taxon>
        <taxon>Spermatophyta</taxon>
        <taxon>Magnoliopsida</taxon>
        <taxon>Liliopsida</taxon>
        <taxon>Asparagales</taxon>
        <taxon>Orchidaceae</taxon>
        <taxon>Epidendroideae</taxon>
        <taxon>Malaxideae</taxon>
        <taxon>Dendrobiinae</taxon>
        <taxon>Dendrobium</taxon>
    </lineage>
</organism>
<accession>A0AAV7GNF5</accession>
<reference evidence="1 2" key="1">
    <citation type="journal article" date="2021" name="Hortic Res">
        <title>Chromosome-scale assembly of the Dendrobium chrysotoxum genome enhances the understanding of orchid evolution.</title>
        <authorList>
            <person name="Zhang Y."/>
            <person name="Zhang G.Q."/>
            <person name="Zhang D."/>
            <person name="Liu X.D."/>
            <person name="Xu X.Y."/>
            <person name="Sun W.H."/>
            <person name="Yu X."/>
            <person name="Zhu X."/>
            <person name="Wang Z.W."/>
            <person name="Zhao X."/>
            <person name="Zhong W.Y."/>
            <person name="Chen H."/>
            <person name="Yin W.L."/>
            <person name="Huang T."/>
            <person name="Niu S.C."/>
            <person name="Liu Z.J."/>
        </authorList>
    </citation>
    <scope>NUCLEOTIDE SEQUENCE [LARGE SCALE GENOMIC DNA]</scope>
    <source>
        <strain evidence="1">Lindl</strain>
    </source>
</reference>